<dbReference type="AlphaFoldDB" id="A0A2G1WKA3"/>
<dbReference type="OrthoDB" id="331653at2157"/>
<evidence type="ECO:0000313" key="4">
    <source>
        <dbReference type="Proteomes" id="UP000222824"/>
    </source>
</evidence>
<feature type="transmembrane region" description="Helical" evidence="1">
    <location>
        <begin position="93"/>
        <end position="114"/>
    </location>
</feature>
<accession>A0A2G1WKA3</accession>
<dbReference type="InterPro" id="IPR058460">
    <property type="entry name" value="DUF8147"/>
</dbReference>
<dbReference type="EMBL" id="NHOA01000039">
    <property type="protein sequence ID" value="PHQ39434.1"/>
    <property type="molecule type" value="Genomic_DNA"/>
</dbReference>
<name>A0A2G1WKA3_9EURY</name>
<keyword evidence="1" id="KW-0812">Transmembrane</keyword>
<gene>
    <name evidence="3" type="ORF">DJ69_06365</name>
</gene>
<protein>
    <recommendedName>
        <fullName evidence="2">DUF8147 domain-containing protein</fullName>
    </recommendedName>
</protein>
<comment type="caution">
    <text evidence="3">The sequence shown here is derived from an EMBL/GenBank/DDBJ whole genome shotgun (WGS) entry which is preliminary data.</text>
</comment>
<keyword evidence="1" id="KW-1133">Transmembrane helix</keyword>
<evidence type="ECO:0000313" key="3">
    <source>
        <dbReference type="EMBL" id="PHQ39434.1"/>
    </source>
</evidence>
<feature type="transmembrane region" description="Helical" evidence="1">
    <location>
        <begin position="67"/>
        <end position="87"/>
    </location>
</feature>
<evidence type="ECO:0000256" key="1">
    <source>
        <dbReference type="SAM" id="Phobius"/>
    </source>
</evidence>
<proteinExistence type="predicted"/>
<reference evidence="3 4" key="1">
    <citation type="journal article" date="2014" name="Front. Microbiol.">
        <title>Population and genomic analysis of the genus Halorubrum.</title>
        <authorList>
            <person name="Fullmer M.S."/>
            <person name="Soucy S.M."/>
            <person name="Swithers K.S."/>
            <person name="Makkay A.M."/>
            <person name="Wheeler R."/>
            <person name="Ventosa A."/>
            <person name="Gogarten J.P."/>
            <person name="Papke R.T."/>
        </authorList>
    </citation>
    <scope>NUCLEOTIDE SEQUENCE [LARGE SCALE GENOMIC DNA]</scope>
    <source>
        <strain evidence="3 4">C49</strain>
    </source>
</reference>
<dbReference type="Proteomes" id="UP000222824">
    <property type="component" value="Unassembled WGS sequence"/>
</dbReference>
<evidence type="ECO:0000259" key="2">
    <source>
        <dbReference type="Pfam" id="PF26472"/>
    </source>
</evidence>
<dbReference type="RefSeq" id="WP_099254849.1">
    <property type="nucleotide sequence ID" value="NZ_NHOA01000039.1"/>
</dbReference>
<sequence length="122" mass="12522">MNARPVAALGVALTTFLVVTALLTDLLAARIAFSAIVGLPVGLVAGAASGIATWTRLWGVSRARPHLLGTAAFGYALLAVAAVSYSVPPARRFVSVETAVPFAAVCAIAAFLLARRYATRIA</sequence>
<keyword evidence="1" id="KW-0472">Membrane</keyword>
<feature type="domain" description="DUF8147" evidence="2">
    <location>
        <begin position="2"/>
        <end position="113"/>
    </location>
</feature>
<feature type="transmembrane region" description="Helical" evidence="1">
    <location>
        <begin position="31"/>
        <end position="55"/>
    </location>
</feature>
<organism evidence="3 4">
    <name type="scientific">Halorubrum persicum</name>
    <dbReference type="NCBI Taxonomy" id="1383844"/>
    <lineage>
        <taxon>Archaea</taxon>
        <taxon>Methanobacteriati</taxon>
        <taxon>Methanobacteriota</taxon>
        <taxon>Stenosarchaea group</taxon>
        <taxon>Halobacteria</taxon>
        <taxon>Halobacteriales</taxon>
        <taxon>Haloferacaceae</taxon>
        <taxon>Halorubrum</taxon>
    </lineage>
</organism>
<dbReference type="Pfam" id="PF26472">
    <property type="entry name" value="DUF8147"/>
    <property type="match status" value="1"/>
</dbReference>
<keyword evidence="4" id="KW-1185">Reference proteome</keyword>